<proteinExistence type="predicted"/>
<dbReference type="FunFam" id="1.10.8.270:FF:000023">
    <property type="entry name" value="TBC domain-containing protein C1778.09"/>
    <property type="match status" value="1"/>
</dbReference>
<gene>
    <name evidence="3" type="ORF">CAC42_2926</name>
</gene>
<sequence>MDVATTTHETTSSLERPPTPYDFNLLKSLRTQAASETPTPSQSSQQQQSTPTKASTKTADSTPHTSPQVGGSPSNQHSDGSAKRDSAIVRSNSTARFESYAGARNSGVPAPVPELPRQPSRGTLSSIRKSPSLRRLSGAPAQNRLRKKSLPEQVRQALENSPPPPPTPPIPHHVRIKSFHGISLDIPTGELEGLHDAEHLEFSTRGSMLLGDKMMAVMGNEAPGDGREQKGALTQEGKDDTRDEQHTHAPDPHREGLGEDQSAASTERTSDAVGPPASQDAEPKDSTQEATSPKGLKSGRRKPSIHMLEAAINGGRVLSAEEISFSIRLRSMYEAGDEKAADWSTPAVPETIRSVSPEPDASLARAETPESEPTSSSLAVPKRRTAPNKTQLRPSTSTARMASIPRTSTEVAGGMEDFEDISARDVDRYGFIVPSLSVSRTSDGTRPSMDPSGRPSTSSGPSRPAIQRVSTSLQLISDTPRRKRTLRRGPSTATKRSSRSVPPTPRDARSLRTQSSVYSFRSTSTGLFEVKGRYGRLMDQASDMLTLPPGLEAIAEQEDGGRTGEKMRRREWGREEKWRRMAIKRDAAPSDATNGKTVGAGMAFTFDTSDPRLANRTWKGIPDRWRATAWHAFLAESRRRRGGESDEELVDQFHRLQAMNCADDVQIDVDVPRSIGMHVMFRKRYRGGQRLLFRVLHAIALKFPDTGYVQGMASLATTLLCYFDEEMAFVMLVRMWELRGLKTFFSHGFEGLMAALEEFEKEWLGKGDVAAKLEELGIGGTAYGTRWYLTLFNMSIPFAAQLRVWDVFMLMGDGEGQGSFEGADLDVLHATSAAMIDATRDILLDSDFENAMKVLTSWIPVKDEDLLMRVAKAEWKAKKRRVKKS</sequence>
<feature type="compositionally biased region" description="Polar residues" evidence="1">
    <location>
        <begin position="120"/>
        <end position="129"/>
    </location>
</feature>
<dbReference type="FunFam" id="1.10.472.80:FF:000055">
    <property type="entry name" value="TBC domain-containing protein C1778.09"/>
    <property type="match status" value="1"/>
</dbReference>
<dbReference type="OrthoDB" id="294251at2759"/>
<keyword evidence="4" id="KW-1185">Reference proteome</keyword>
<evidence type="ECO:0000313" key="3">
    <source>
        <dbReference type="EMBL" id="PNS20681.1"/>
    </source>
</evidence>
<dbReference type="PROSITE" id="PS50086">
    <property type="entry name" value="TBC_RABGAP"/>
    <property type="match status" value="1"/>
</dbReference>
<evidence type="ECO:0000256" key="1">
    <source>
        <dbReference type="SAM" id="MobiDB-lite"/>
    </source>
</evidence>
<dbReference type="Gene3D" id="1.10.472.80">
    <property type="entry name" value="Ypt/Rab-GAP domain of gyp1p, domain 3"/>
    <property type="match status" value="1"/>
</dbReference>
<protein>
    <recommendedName>
        <fullName evidence="2">Rab-GAP TBC domain-containing protein</fullName>
    </recommendedName>
</protein>
<feature type="compositionally biased region" description="Polar residues" evidence="1">
    <location>
        <begin position="64"/>
        <end position="79"/>
    </location>
</feature>
<feature type="compositionally biased region" description="Polar residues" evidence="1">
    <location>
        <begin position="387"/>
        <end position="410"/>
    </location>
</feature>
<feature type="compositionally biased region" description="Basic and acidic residues" evidence="1">
    <location>
        <begin position="224"/>
        <end position="257"/>
    </location>
</feature>
<feature type="compositionally biased region" description="Low complexity" evidence="1">
    <location>
        <begin position="33"/>
        <end position="63"/>
    </location>
</feature>
<feature type="compositionally biased region" description="Pro residues" evidence="1">
    <location>
        <begin position="161"/>
        <end position="171"/>
    </location>
</feature>
<comment type="caution">
    <text evidence="3">The sequence shown here is derived from an EMBL/GenBank/DDBJ whole genome shotgun (WGS) entry which is preliminary data.</text>
</comment>
<dbReference type="EMBL" id="NKHZ01000018">
    <property type="protein sequence ID" value="PNS20681.1"/>
    <property type="molecule type" value="Genomic_DNA"/>
</dbReference>
<dbReference type="GO" id="GO:0031267">
    <property type="term" value="F:small GTPase binding"/>
    <property type="evidence" value="ECO:0007669"/>
    <property type="project" value="TreeGrafter"/>
</dbReference>
<reference evidence="3 4" key="1">
    <citation type="submission" date="2017-06" db="EMBL/GenBank/DDBJ databases">
        <title>Draft genome sequence of a variant of Elsinoe murrayae.</title>
        <authorList>
            <person name="Cheng Q."/>
        </authorList>
    </citation>
    <scope>NUCLEOTIDE SEQUENCE [LARGE SCALE GENOMIC DNA]</scope>
    <source>
        <strain evidence="3 4">CQ-2017a</strain>
    </source>
</reference>
<feature type="region of interest" description="Disordered" evidence="1">
    <location>
        <begin position="438"/>
        <end position="517"/>
    </location>
</feature>
<feature type="compositionally biased region" description="Low complexity" evidence="1">
    <location>
        <begin position="451"/>
        <end position="464"/>
    </location>
</feature>
<dbReference type="AlphaFoldDB" id="A0A2K1R055"/>
<feature type="compositionally biased region" description="Polar residues" evidence="1">
    <location>
        <begin position="468"/>
        <end position="477"/>
    </location>
</feature>
<dbReference type="InterPro" id="IPR035969">
    <property type="entry name" value="Rab-GAP_TBC_sf"/>
</dbReference>
<dbReference type="PANTHER" id="PTHR47219">
    <property type="entry name" value="RAB GTPASE-ACTIVATING PROTEIN 1-LIKE"/>
    <property type="match status" value="1"/>
</dbReference>
<feature type="region of interest" description="Disordered" evidence="1">
    <location>
        <begin position="337"/>
        <end position="416"/>
    </location>
</feature>
<dbReference type="STRING" id="2082308.A0A2K1R055"/>
<feature type="compositionally biased region" description="Polar residues" evidence="1">
    <location>
        <begin position="491"/>
        <end position="501"/>
    </location>
</feature>
<feature type="region of interest" description="Disordered" evidence="1">
    <location>
        <begin position="218"/>
        <end position="303"/>
    </location>
</feature>
<evidence type="ECO:0000313" key="4">
    <source>
        <dbReference type="Proteomes" id="UP000243797"/>
    </source>
</evidence>
<accession>A0A2K1R055</accession>
<dbReference type="GO" id="GO:0005096">
    <property type="term" value="F:GTPase activator activity"/>
    <property type="evidence" value="ECO:0007669"/>
    <property type="project" value="TreeGrafter"/>
</dbReference>
<feature type="domain" description="Rab-GAP TBC" evidence="2">
    <location>
        <begin position="620"/>
        <end position="812"/>
    </location>
</feature>
<dbReference type="Gene3D" id="1.10.8.270">
    <property type="entry name" value="putative rabgap domain of human tbc1 domain family member 14 like domains"/>
    <property type="match status" value="1"/>
</dbReference>
<dbReference type="SMART" id="SM00164">
    <property type="entry name" value="TBC"/>
    <property type="match status" value="1"/>
</dbReference>
<feature type="compositionally biased region" description="Polar residues" evidence="1">
    <location>
        <begin position="1"/>
        <end position="14"/>
    </location>
</feature>
<dbReference type="PANTHER" id="PTHR47219:SF9">
    <property type="entry name" value="GTPASE ACTIVATING PROTEIN AND CENTROSOME-ASSOCIATED, ISOFORM B"/>
    <property type="match status" value="1"/>
</dbReference>
<dbReference type="Proteomes" id="UP000243797">
    <property type="component" value="Unassembled WGS sequence"/>
</dbReference>
<dbReference type="Pfam" id="PF00566">
    <property type="entry name" value="RabGAP-TBC"/>
    <property type="match status" value="1"/>
</dbReference>
<dbReference type="InterPro" id="IPR050302">
    <property type="entry name" value="Rab_GAP_TBC_domain"/>
</dbReference>
<dbReference type="InterPro" id="IPR000195">
    <property type="entry name" value="Rab-GAP-TBC_dom"/>
</dbReference>
<feature type="region of interest" description="Disordered" evidence="1">
    <location>
        <begin position="1"/>
        <end position="172"/>
    </location>
</feature>
<name>A0A2K1R055_9PEZI</name>
<dbReference type="InParanoid" id="A0A2K1R055"/>
<evidence type="ECO:0000259" key="2">
    <source>
        <dbReference type="PROSITE" id="PS50086"/>
    </source>
</evidence>
<organism evidence="3 4">
    <name type="scientific">Sphaceloma murrayae</name>
    <dbReference type="NCBI Taxonomy" id="2082308"/>
    <lineage>
        <taxon>Eukaryota</taxon>
        <taxon>Fungi</taxon>
        <taxon>Dikarya</taxon>
        <taxon>Ascomycota</taxon>
        <taxon>Pezizomycotina</taxon>
        <taxon>Dothideomycetes</taxon>
        <taxon>Dothideomycetidae</taxon>
        <taxon>Myriangiales</taxon>
        <taxon>Elsinoaceae</taxon>
        <taxon>Sphaceloma</taxon>
    </lineage>
</organism>
<dbReference type="SUPFAM" id="SSF47923">
    <property type="entry name" value="Ypt/Rab-GAP domain of gyp1p"/>
    <property type="match status" value="2"/>
</dbReference>